<evidence type="ECO:0000256" key="1">
    <source>
        <dbReference type="ARBA" id="ARBA00022857"/>
    </source>
</evidence>
<keyword evidence="4" id="KW-0614">Plasmid</keyword>
<dbReference type="Pfam" id="PF08240">
    <property type="entry name" value="ADH_N"/>
    <property type="match status" value="1"/>
</dbReference>
<dbReference type="Gene3D" id="3.90.180.10">
    <property type="entry name" value="Medium-chain alcohol dehydrogenases, catalytic domain"/>
    <property type="match status" value="1"/>
</dbReference>
<protein>
    <submittedName>
        <fullName evidence="4">Zinc-dependent alcohol dehydrogenase family protein</fullName>
    </submittedName>
</protein>
<dbReference type="Proteomes" id="UP000593970">
    <property type="component" value="Plasmid pUW774mp"/>
</dbReference>
<keyword evidence="2" id="KW-0560">Oxidoreductase</keyword>
<dbReference type="AlphaFoldDB" id="A0AA92K4Q4"/>
<accession>A0AA92K4Q4</accession>
<evidence type="ECO:0000256" key="2">
    <source>
        <dbReference type="ARBA" id="ARBA00023002"/>
    </source>
</evidence>
<keyword evidence="1" id="KW-0521">NADP</keyword>
<dbReference type="SUPFAM" id="SSF50129">
    <property type="entry name" value="GroES-like"/>
    <property type="match status" value="1"/>
</dbReference>
<evidence type="ECO:0000313" key="5">
    <source>
        <dbReference type="Proteomes" id="UP000593970"/>
    </source>
</evidence>
<dbReference type="CDD" id="cd05282">
    <property type="entry name" value="ETR_like"/>
    <property type="match status" value="1"/>
</dbReference>
<reference evidence="5" key="1">
    <citation type="submission" date="2020-04" db="EMBL/GenBank/DDBJ databases">
        <title>Ralstonia solanacearum UW576, UW763, UW773, and UW774.</title>
        <authorList>
            <person name="Steidl O."/>
            <person name="Truchon A."/>
            <person name="Allen C."/>
        </authorList>
    </citation>
    <scope>NUCLEOTIDE SEQUENCE [LARGE SCALE GENOMIC DNA]</scope>
    <source>
        <strain evidence="5">UW774</strain>
        <plasmid evidence="5">pUW774mp</plasmid>
    </source>
</reference>
<dbReference type="SUPFAM" id="SSF51735">
    <property type="entry name" value="NAD(P)-binding Rossmann-fold domains"/>
    <property type="match status" value="1"/>
</dbReference>
<dbReference type="InterPro" id="IPR013154">
    <property type="entry name" value="ADH-like_N"/>
</dbReference>
<dbReference type="Gene3D" id="3.40.50.720">
    <property type="entry name" value="NAD(P)-binding Rossmann-like Domain"/>
    <property type="match status" value="1"/>
</dbReference>
<proteinExistence type="predicted"/>
<dbReference type="PANTHER" id="PTHR48106">
    <property type="entry name" value="QUINONE OXIDOREDUCTASE PIG3-RELATED"/>
    <property type="match status" value="1"/>
</dbReference>
<dbReference type="PANTHER" id="PTHR48106:SF2">
    <property type="entry name" value="ZN2+-BINDING DEHYDROGENASE"/>
    <property type="match status" value="1"/>
</dbReference>
<evidence type="ECO:0000259" key="3">
    <source>
        <dbReference type="Pfam" id="PF08240"/>
    </source>
</evidence>
<organism evidence="4 5">
    <name type="scientific">Ralstonia solanacearum</name>
    <name type="common">Pseudomonas solanacearum</name>
    <dbReference type="NCBI Taxonomy" id="305"/>
    <lineage>
        <taxon>Bacteria</taxon>
        <taxon>Pseudomonadati</taxon>
        <taxon>Pseudomonadota</taxon>
        <taxon>Betaproteobacteria</taxon>
        <taxon>Burkholderiales</taxon>
        <taxon>Burkholderiaceae</taxon>
        <taxon>Ralstonia</taxon>
        <taxon>Ralstonia solanacearum species complex</taxon>
    </lineage>
</organism>
<sequence>MKALIYRSFGVPIERLGLETPALPSVNPARMRVAMTVAPVNPSDLIPITGVYSHRIRLPAVAGYEGVGRVIHAPETHAELIGRRVLPLRGTGTWQSYVDCDADLAVPVPDTISDLVAARAYINPLAASTMLDTFPVVGKRVLLSGAGSTCAELLGRWAQEQGAAKVQGIYRSDSRVKRLIACGIEPVSMNDIHAVRVAASEADLAFDALGGLVGSIVIDAMREDTVFIGYGLLSGQSIKPSGRPRARYQRFHLRDSLATMTPGTWQRQFLRLWHALSRADLPPVQVFAVDDWQRAVEQSARPGATKPMLRFDCAE</sequence>
<dbReference type="GO" id="GO:0070402">
    <property type="term" value="F:NADPH binding"/>
    <property type="evidence" value="ECO:0007669"/>
    <property type="project" value="TreeGrafter"/>
</dbReference>
<feature type="domain" description="Alcohol dehydrogenase-like N-terminal" evidence="3">
    <location>
        <begin position="29"/>
        <end position="110"/>
    </location>
</feature>
<dbReference type="InterPro" id="IPR036291">
    <property type="entry name" value="NAD(P)-bd_dom_sf"/>
</dbReference>
<dbReference type="InterPro" id="IPR011032">
    <property type="entry name" value="GroES-like_sf"/>
</dbReference>
<dbReference type="GO" id="GO:0016651">
    <property type="term" value="F:oxidoreductase activity, acting on NAD(P)H"/>
    <property type="evidence" value="ECO:0007669"/>
    <property type="project" value="TreeGrafter"/>
</dbReference>
<evidence type="ECO:0000313" key="4">
    <source>
        <dbReference type="EMBL" id="QOK98466.1"/>
    </source>
</evidence>
<dbReference type="EMBL" id="CP051170">
    <property type="protein sequence ID" value="QOK98466.1"/>
    <property type="molecule type" value="Genomic_DNA"/>
</dbReference>
<geneLocation type="plasmid" evidence="4 5">
    <name>pUW774mp</name>
</geneLocation>
<name>A0AA92K4Q4_RALSL</name>
<gene>
    <name evidence="4" type="ORF">HF909_18465</name>
</gene>